<comment type="caution">
    <text evidence="1">The sequence shown here is derived from an EMBL/GenBank/DDBJ whole genome shotgun (WGS) entry which is preliminary data.</text>
</comment>
<reference evidence="1" key="1">
    <citation type="submission" date="2020-09" db="EMBL/GenBank/DDBJ databases">
        <title>Genome-Enabled Discovery of Anthraquinone Biosynthesis in Senna tora.</title>
        <authorList>
            <person name="Kang S.-H."/>
            <person name="Pandey R.P."/>
            <person name="Lee C.-M."/>
            <person name="Sim J.-S."/>
            <person name="Jeong J.-T."/>
            <person name="Choi B.-S."/>
            <person name="Jung M."/>
            <person name="Ginzburg D."/>
            <person name="Zhao K."/>
            <person name="Won S.Y."/>
            <person name="Oh T.-J."/>
            <person name="Yu Y."/>
            <person name="Kim N.-H."/>
            <person name="Lee O.R."/>
            <person name="Lee T.-H."/>
            <person name="Bashyal P."/>
            <person name="Kim T.-S."/>
            <person name="Lee W.-H."/>
            <person name="Kawkins C."/>
            <person name="Kim C.-K."/>
            <person name="Kim J.S."/>
            <person name="Ahn B.O."/>
            <person name="Rhee S.Y."/>
            <person name="Sohng J.K."/>
        </authorList>
    </citation>
    <scope>NUCLEOTIDE SEQUENCE</scope>
    <source>
        <tissue evidence="1">Leaf</tissue>
    </source>
</reference>
<accession>A0A834SZM9</accession>
<protein>
    <submittedName>
        <fullName evidence="1">Uncharacterized protein</fullName>
    </submittedName>
</protein>
<evidence type="ECO:0000313" key="1">
    <source>
        <dbReference type="EMBL" id="KAF7813698.1"/>
    </source>
</evidence>
<dbReference type="EMBL" id="JAAIUW010000010">
    <property type="protein sequence ID" value="KAF7813698.1"/>
    <property type="molecule type" value="Genomic_DNA"/>
</dbReference>
<proteinExistence type="predicted"/>
<name>A0A834SZM9_9FABA</name>
<gene>
    <name evidence="1" type="ORF">G2W53_034674</name>
</gene>
<organism evidence="1 2">
    <name type="scientific">Senna tora</name>
    <dbReference type="NCBI Taxonomy" id="362788"/>
    <lineage>
        <taxon>Eukaryota</taxon>
        <taxon>Viridiplantae</taxon>
        <taxon>Streptophyta</taxon>
        <taxon>Embryophyta</taxon>
        <taxon>Tracheophyta</taxon>
        <taxon>Spermatophyta</taxon>
        <taxon>Magnoliopsida</taxon>
        <taxon>eudicotyledons</taxon>
        <taxon>Gunneridae</taxon>
        <taxon>Pentapetalae</taxon>
        <taxon>rosids</taxon>
        <taxon>fabids</taxon>
        <taxon>Fabales</taxon>
        <taxon>Fabaceae</taxon>
        <taxon>Caesalpinioideae</taxon>
        <taxon>Cassia clade</taxon>
        <taxon>Senna</taxon>
    </lineage>
</organism>
<dbReference type="Proteomes" id="UP000634136">
    <property type="component" value="Unassembled WGS sequence"/>
</dbReference>
<sequence>MACENEAVTDVFITRNQFRADTDREIGLQLMIEEDLD</sequence>
<dbReference type="AlphaFoldDB" id="A0A834SZM9"/>
<evidence type="ECO:0000313" key="2">
    <source>
        <dbReference type="Proteomes" id="UP000634136"/>
    </source>
</evidence>
<keyword evidence="2" id="KW-1185">Reference proteome</keyword>